<sequence>MGTAEHYHPRLRIIVKGSEVPVPSNIGVDPTTGAMSALHTHERDGTIHIEADRAGETFTLGQLFVEWGVELTTTQIGGVQAADGQQVTLTSNGTAVSGDPARLRLEPDQQIVLQLP</sequence>
<reference evidence="2" key="1">
    <citation type="journal article" date="2019" name="Int. J. Syst. Evol. Microbiol.">
        <title>The Global Catalogue of Microorganisms (GCM) 10K type strain sequencing project: providing services to taxonomists for standard genome sequencing and annotation.</title>
        <authorList>
            <consortium name="The Broad Institute Genomics Platform"/>
            <consortium name="The Broad Institute Genome Sequencing Center for Infectious Disease"/>
            <person name="Wu L."/>
            <person name="Ma J."/>
        </authorList>
    </citation>
    <scope>NUCLEOTIDE SEQUENCE [LARGE SCALE GENOMIC DNA]</scope>
    <source>
        <strain evidence="2">JCM 16540</strain>
    </source>
</reference>
<keyword evidence="2" id="KW-1185">Reference proteome</keyword>
<protein>
    <submittedName>
        <fullName evidence="1">Uncharacterized protein</fullName>
    </submittedName>
</protein>
<dbReference type="EMBL" id="BAAAYR010000002">
    <property type="protein sequence ID" value="GAA3565997.1"/>
    <property type="molecule type" value="Genomic_DNA"/>
</dbReference>
<name>A0ABP6XF46_9ACTN</name>
<proteinExistence type="predicted"/>
<evidence type="ECO:0000313" key="2">
    <source>
        <dbReference type="Proteomes" id="UP001500767"/>
    </source>
</evidence>
<organism evidence="1 2">
    <name type="scientific">Microlunatus spumicola</name>
    <dbReference type="NCBI Taxonomy" id="81499"/>
    <lineage>
        <taxon>Bacteria</taxon>
        <taxon>Bacillati</taxon>
        <taxon>Actinomycetota</taxon>
        <taxon>Actinomycetes</taxon>
        <taxon>Propionibacteriales</taxon>
        <taxon>Propionibacteriaceae</taxon>
        <taxon>Microlunatus</taxon>
    </lineage>
</organism>
<evidence type="ECO:0000313" key="1">
    <source>
        <dbReference type="EMBL" id="GAA3565997.1"/>
    </source>
</evidence>
<comment type="caution">
    <text evidence="1">The sequence shown here is derived from an EMBL/GenBank/DDBJ whole genome shotgun (WGS) entry which is preliminary data.</text>
</comment>
<gene>
    <name evidence="1" type="ORF">GCM10022197_22330</name>
</gene>
<accession>A0ABP6XF46</accession>
<dbReference type="Proteomes" id="UP001500767">
    <property type="component" value="Unassembled WGS sequence"/>
</dbReference>